<dbReference type="InterPro" id="IPR007899">
    <property type="entry name" value="CHAD_dom"/>
</dbReference>
<dbReference type="Gene3D" id="1.40.20.10">
    <property type="entry name" value="CHAD domain"/>
    <property type="match status" value="1"/>
</dbReference>
<dbReference type="PROSITE" id="PS51708">
    <property type="entry name" value="CHAD"/>
    <property type="match status" value="1"/>
</dbReference>
<dbReference type="EMBL" id="JACCFK010000001">
    <property type="protein sequence ID" value="NYI87512.1"/>
    <property type="molecule type" value="Genomic_DNA"/>
</dbReference>
<evidence type="ECO:0000313" key="2">
    <source>
        <dbReference type="EMBL" id="NYI87512.1"/>
    </source>
</evidence>
<accession>A0A853AXX1</accession>
<comment type="caution">
    <text evidence="2">The sequence shown here is derived from an EMBL/GenBank/DDBJ whole genome shotgun (WGS) entry which is preliminary data.</text>
</comment>
<evidence type="ECO:0000313" key="3">
    <source>
        <dbReference type="Proteomes" id="UP000549616"/>
    </source>
</evidence>
<dbReference type="PANTHER" id="PTHR39339:SF1">
    <property type="entry name" value="CHAD DOMAIN-CONTAINING PROTEIN"/>
    <property type="match status" value="1"/>
</dbReference>
<reference evidence="2 3" key="1">
    <citation type="submission" date="2020-07" db="EMBL/GenBank/DDBJ databases">
        <title>Sequencing the genomes of 1000 actinobacteria strains.</title>
        <authorList>
            <person name="Klenk H.-P."/>
        </authorList>
    </citation>
    <scope>NUCLEOTIDE SEQUENCE [LARGE SCALE GENOMIC DNA]</scope>
    <source>
        <strain evidence="2 3">DSM 104006</strain>
    </source>
</reference>
<organism evidence="2 3">
    <name type="scientific">Amycolatopsis endophytica</name>
    <dbReference type="NCBI Taxonomy" id="860233"/>
    <lineage>
        <taxon>Bacteria</taxon>
        <taxon>Bacillati</taxon>
        <taxon>Actinomycetota</taxon>
        <taxon>Actinomycetes</taxon>
        <taxon>Pseudonocardiales</taxon>
        <taxon>Pseudonocardiaceae</taxon>
        <taxon>Amycolatopsis</taxon>
    </lineage>
</organism>
<sequence>MSTATLSSRVLTVGDLGLSEAPPAVGPRDTPEAVLRARIDGQLREMLDHEAGTRSGADPEDLHQMRVAVRRLRSVLKLLGPAGDDVRAELKWLAAALGEVRDHDVLIGHLRSTVASFDAADQPAAARLIRIFVAERAKAKRRLNRVLGSARYTALLRSTARLVLTELHLVQGNGSRPQPLDVGAVIRKPYRKLTKAVAALPTDPPDDELHELRIYGKRLRYAAETAKQAARKKQMAQVKPLIKATKRLQDVLGDHQDAVVAATRMRDLLDTADEPAVAFIAGRIAERELGRRASAREVWPSALSNVHAAVAKLCG</sequence>
<dbReference type="PANTHER" id="PTHR39339">
    <property type="entry name" value="SLR1444 PROTEIN"/>
    <property type="match status" value="1"/>
</dbReference>
<dbReference type="Pfam" id="PF05235">
    <property type="entry name" value="CHAD"/>
    <property type="match status" value="1"/>
</dbReference>
<dbReference type="AlphaFoldDB" id="A0A853AXX1"/>
<gene>
    <name evidence="2" type="ORF">HNR02_000835</name>
</gene>
<dbReference type="InterPro" id="IPR038186">
    <property type="entry name" value="CHAD_dom_sf"/>
</dbReference>
<protein>
    <submittedName>
        <fullName evidence="2">CHAD domain-containing protein</fullName>
    </submittedName>
</protein>
<feature type="domain" description="CHAD" evidence="1">
    <location>
        <begin position="28"/>
        <end position="304"/>
    </location>
</feature>
<proteinExistence type="predicted"/>
<dbReference type="SMART" id="SM00880">
    <property type="entry name" value="CHAD"/>
    <property type="match status" value="1"/>
</dbReference>
<name>A0A853AXX1_9PSEU</name>
<evidence type="ECO:0000259" key="1">
    <source>
        <dbReference type="PROSITE" id="PS51708"/>
    </source>
</evidence>
<keyword evidence="3" id="KW-1185">Reference proteome</keyword>
<dbReference type="Proteomes" id="UP000549616">
    <property type="component" value="Unassembled WGS sequence"/>
</dbReference>